<evidence type="ECO:0000313" key="2">
    <source>
        <dbReference type="Proteomes" id="UP001287445"/>
    </source>
</evidence>
<sequence>MKTRTITKAQLAQALQKWEQLHRSGGCLATEAADVLPVEEVAAAGADALWQWLDEVIEQAA</sequence>
<evidence type="ECO:0000313" key="1">
    <source>
        <dbReference type="EMBL" id="MDX4957905.1"/>
    </source>
</evidence>
<proteinExistence type="predicted"/>
<organism evidence="1 2">
    <name type="scientific">Delftia acidovorans</name>
    <name type="common">Pseudomonas acidovorans</name>
    <name type="synonym">Comamonas acidovorans</name>
    <dbReference type="NCBI Taxonomy" id="80866"/>
    <lineage>
        <taxon>Bacteria</taxon>
        <taxon>Pseudomonadati</taxon>
        <taxon>Pseudomonadota</taxon>
        <taxon>Betaproteobacteria</taxon>
        <taxon>Burkholderiales</taxon>
        <taxon>Comamonadaceae</taxon>
        <taxon>Delftia</taxon>
    </lineage>
</organism>
<dbReference type="Proteomes" id="UP001287445">
    <property type="component" value="Unassembled WGS sequence"/>
</dbReference>
<protein>
    <submittedName>
        <fullName evidence="1">Uncharacterized protein</fullName>
    </submittedName>
</protein>
<name>A0AAJ2R478_DELAC</name>
<dbReference type="RefSeq" id="WP_319076971.1">
    <property type="nucleotide sequence ID" value="NZ_JAWWMZ010000022.1"/>
</dbReference>
<dbReference type="AlphaFoldDB" id="A0AAJ2R478"/>
<accession>A0AAJ2R478</accession>
<comment type="caution">
    <text evidence="1">The sequence shown here is derived from an EMBL/GenBank/DDBJ whole genome shotgun (WGS) entry which is preliminary data.</text>
</comment>
<gene>
    <name evidence="1" type="ORF">SGN30_31175</name>
</gene>
<reference evidence="1" key="1">
    <citation type="submission" date="2023-11" db="EMBL/GenBank/DDBJ databases">
        <title>Identification and selenium tolerance of Delftia acidovorans R3-25.</title>
        <authorList>
            <person name="Zhang S."/>
            <person name="Liu Y."/>
            <person name="Guo Y."/>
        </authorList>
    </citation>
    <scope>NUCLEOTIDE SEQUENCE</scope>
    <source>
        <strain evidence="1">R3-25</strain>
    </source>
</reference>
<dbReference type="EMBL" id="JAWWMZ010000022">
    <property type="protein sequence ID" value="MDX4957905.1"/>
    <property type="molecule type" value="Genomic_DNA"/>
</dbReference>